<feature type="signal peptide" evidence="1">
    <location>
        <begin position="1"/>
        <end position="23"/>
    </location>
</feature>
<reference evidence="2" key="1">
    <citation type="submission" date="2014-07" db="EMBL/GenBank/DDBJ databases">
        <title>Identification of a novel salt tolerance gene in wild soybean by whole-genome sequencing.</title>
        <authorList>
            <person name="Lam H.-M."/>
            <person name="Qi X."/>
            <person name="Li M.-W."/>
            <person name="Liu X."/>
            <person name="Xie M."/>
            <person name="Ni M."/>
            <person name="Xu X."/>
        </authorList>
    </citation>
    <scope>NUCLEOTIDE SEQUENCE [LARGE SCALE GENOMIC DNA]</scope>
    <source>
        <tissue evidence="2">Root</tissue>
    </source>
</reference>
<dbReference type="AlphaFoldDB" id="A0A0B2P2W1"/>
<dbReference type="Proteomes" id="UP000053555">
    <property type="component" value="Unassembled WGS sequence"/>
</dbReference>
<keyword evidence="1" id="KW-0732">Signal</keyword>
<sequence>MKAILIAFLLLPYVAFVPSSTLAREPKEAVTIPIGLGNPPFIRCDPTNNGYGRCGGLKQSPPPSKPSLCSTVGGYKKCSPSQPPPPPCEKYIRNC</sequence>
<evidence type="ECO:0000313" key="2">
    <source>
        <dbReference type="EMBL" id="KHN01839.1"/>
    </source>
</evidence>
<feature type="chain" id="PRO_5002091454" evidence="1">
    <location>
        <begin position="24"/>
        <end position="95"/>
    </location>
</feature>
<dbReference type="EMBL" id="KN670767">
    <property type="protein sequence ID" value="KHN01839.1"/>
    <property type="molecule type" value="Genomic_DNA"/>
</dbReference>
<protein>
    <submittedName>
        <fullName evidence="2">Uncharacterized protein</fullName>
    </submittedName>
</protein>
<proteinExistence type="predicted"/>
<accession>A0A0B2P2W1</accession>
<organism evidence="2">
    <name type="scientific">Glycine soja</name>
    <name type="common">Wild soybean</name>
    <dbReference type="NCBI Taxonomy" id="3848"/>
    <lineage>
        <taxon>Eukaryota</taxon>
        <taxon>Viridiplantae</taxon>
        <taxon>Streptophyta</taxon>
        <taxon>Embryophyta</taxon>
        <taxon>Tracheophyta</taxon>
        <taxon>Spermatophyta</taxon>
        <taxon>Magnoliopsida</taxon>
        <taxon>eudicotyledons</taxon>
        <taxon>Gunneridae</taxon>
        <taxon>Pentapetalae</taxon>
        <taxon>rosids</taxon>
        <taxon>fabids</taxon>
        <taxon>Fabales</taxon>
        <taxon>Fabaceae</taxon>
        <taxon>Papilionoideae</taxon>
        <taxon>50 kb inversion clade</taxon>
        <taxon>NPAAA clade</taxon>
        <taxon>indigoferoid/millettioid clade</taxon>
        <taxon>Phaseoleae</taxon>
        <taxon>Glycine</taxon>
        <taxon>Glycine subgen. Soja</taxon>
    </lineage>
</organism>
<gene>
    <name evidence="2" type="ORF">glysoja_028511</name>
</gene>
<evidence type="ECO:0000256" key="1">
    <source>
        <dbReference type="SAM" id="SignalP"/>
    </source>
</evidence>
<name>A0A0B2P2W1_GLYSO</name>